<protein>
    <submittedName>
        <fullName evidence="2">Uncharacterized protein</fullName>
    </submittedName>
</protein>
<feature type="compositionally biased region" description="Polar residues" evidence="1">
    <location>
        <begin position="33"/>
        <end position="45"/>
    </location>
</feature>
<comment type="caution">
    <text evidence="2">The sequence shown here is derived from an EMBL/GenBank/DDBJ whole genome shotgun (WGS) entry which is preliminary data.</text>
</comment>
<proteinExistence type="predicted"/>
<accession>A0A2N5UE81</accession>
<evidence type="ECO:0000313" key="3">
    <source>
        <dbReference type="Proteomes" id="UP000235392"/>
    </source>
</evidence>
<feature type="compositionally biased region" description="Polar residues" evidence="1">
    <location>
        <begin position="1"/>
        <end position="23"/>
    </location>
</feature>
<dbReference type="Proteomes" id="UP000235392">
    <property type="component" value="Unassembled WGS sequence"/>
</dbReference>
<sequence length="70" mass="7709">MQTGVCRNLSDSQTRQTCQSDGSHSLDEPAQRVNMSGSLSDQMTRQRCPPDLCKLVGQARPIYGRPVLSD</sequence>
<dbReference type="AlphaFoldDB" id="A0A2N5UE81"/>
<dbReference type="EMBL" id="PGCI01000166">
    <property type="protein sequence ID" value="PLW36063.1"/>
    <property type="molecule type" value="Genomic_DNA"/>
</dbReference>
<reference evidence="2 3" key="1">
    <citation type="submission" date="2017-11" db="EMBL/GenBank/DDBJ databases">
        <title>De novo assembly and phasing of dikaryotic genomes from two isolates of Puccinia coronata f. sp. avenae, the causal agent of oat crown rust.</title>
        <authorList>
            <person name="Miller M.E."/>
            <person name="Zhang Y."/>
            <person name="Omidvar V."/>
            <person name="Sperschneider J."/>
            <person name="Schwessinger B."/>
            <person name="Raley C."/>
            <person name="Palmer J.M."/>
            <person name="Garnica D."/>
            <person name="Upadhyaya N."/>
            <person name="Rathjen J."/>
            <person name="Taylor J.M."/>
            <person name="Park R.F."/>
            <person name="Dodds P.N."/>
            <person name="Hirsch C.D."/>
            <person name="Kianian S.F."/>
            <person name="Figueroa M."/>
        </authorList>
    </citation>
    <scope>NUCLEOTIDE SEQUENCE [LARGE SCALE GENOMIC DNA]</scope>
    <source>
        <strain evidence="2">12SD80</strain>
    </source>
</reference>
<gene>
    <name evidence="2" type="ORF">PCASD_16296</name>
</gene>
<feature type="region of interest" description="Disordered" evidence="1">
    <location>
        <begin position="1"/>
        <end position="46"/>
    </location>
</feature>
<organism evidence="2 3">
    <name type="scientific">Puccinia coronata f. sp. avenae</name>
    <dbReference type="NCBI Taxonomy" id="200324"/>
    <lineage>
        <taxon>Eukaryota</taxon>
        <taxon>Fungi</taxon>
        <taxon>Dikarya</taxon>
        <taxon>Basidiomycota</taxon>
        <taxon>Pucciniomycotina</taxon>
        <taxon>Pucciniomycetes</taxon>
        <taxon>Pucciniales</taxon>
        <taxon>Pucciniaceae</taxon>
        <taxon>Puccinia</taxon>
    </lineage>
</organism>
<evidence type="ECO:0000256" key="1">
    <source>
        <dbReference type="SAM" id="MobiDB-lite"/>
    </source>
</evidence>
<name>A0A2N5UE81_9BASI</name>
<evidence type="ECO:0000313" key="2">
    <source>
        <dbReference type="EMBL" id="PLW36063.1"/>
    </source>
</evidence>